<feature type="compositionally biased region" description="Low complexity" evidence="1">
    <location>
        <begin position="69"/>
        <end position="80"/>
    </location>
</feature>
<gene>
    <name evidence="2" type="ORF">PVAP13_5NG033108</name>
</gene>
<feature type="region of interest" description="Disordered" evidence="1">
    <location>
        <begin position="1"/>
        <end position="87"/>
    </location>
</feature>
<proteinExistence type="predicted"/>
<evidence type="ECO:0000256" key="1">
    <source>
        <dbReference type="SAM" id="MobiDB-lite"/>
    </source>
</evidence>
<dbReference type="AlphaFoldDB" id="A0A8T0RM32"/>
<reference evidence="2" key="1">
    <citation type="submission" date="2020-05" db="EMBL/GenBank/DDBJ databases">
        <title>WGS assembly of Panicum virgatum.</title>
        <authorList>
            <person name="Lovell J.T."/>
            <person name="Jenkins J."/>
            <person name="Shu S."/>
            <person name="Juenger T.E."/>
            <person name="Schmutz J."/>
        </authorList>
    </citation>
    <scope>NUCLEOTIDE SEQUENCE</scope>
    <source>
        <strain evidence="2">AP13</strain>
    </source>
</reference>
<organism evidence="2 3">
    <name type="scientific">Panicum virgatum</name>
    <name type="common">Blackwell switchgrass</name>
    <dbReference type="NCBI Taxonomy" id="38727"/>
    <lineage>
        <taxon>Eukaryota</taxon>
        <taxon>Viridiplantae</taxon>
        <taxon>Streptophyta</taxon>
        <taxon>Embryophyta</taxon>
        <taxon>Tracheophyta</taxon>
        <taxon>Spermatophyta</taxon>
        <taxon>Magnoliopsida</taxon>
        <taxon>Liliopsida</taxon>
        <taxon>Poales</taxon>
        <taxon>Poaceae</taxon>
        <taxon>PACMAD clade</taxon>
        <taxon>Panicoideae</taxon>
        <taxon>Panicodae</taxon>
        <taxon>Paniceae</taxon>
        <taxon>Panicinae</taxon>
        <taxon>Panicum</taxon>
        <taxon>Panicum sect. Hiantes</taxon>
    </lineage>
</organism>
<dbReference type="PANTHER" id="PTHR34057">
    <property type="entry name" value="ELONGATION FACTOR"/>
    <property type="match status" value="1"/>
</dbReference>
<comment type="caution">
    <text evidence="2">The sequence shown here is derived from an EMBL/GenBank/DDBJ whole genome shotgun (WGS) entry which is preliminary data.</text>
</comment>
<evidence type="ECO:0000313" key="3">
    <source>
        <dbReference type="Proteomes" id="UP000823388"/>
    </source>
</evidence>
<sequence length="108" mass="10642">MSYAGSAPRFNGARSRSSLDAEDGGAGGGAKNQSSMVVVKTGAVGTNGGPLVAAPDLAEDQGGDTIECSSSFWDTSSGSDGEADGGDLEVNSVISARANGAWSSKLAR</sequence>
<protein>
    <submittedName>
        <fullName evidence="2">Uncharacterized protein</fullName>
    </submittedName>
</protein>
<keyword evidence="3" id="KW-1185">Reference proteome</keyword>
<dbReference type="EMBL" id="CM029046">
    <property type="protein sequence ID" value="KAG2586210.1"/>
    <property type="molecule type" value="Genomic_DNA"/>
</dbReference>
<evidence type="ECO:0000313" key="2">
    <source>
        <dbReference type="EMBL" id="KAG2586210.1"/>
    </source>
</evidence>
<accession>A0A8T0RM32</accession>
<name>A0A8T0RM32_PANVG</name>
<dbReference type="PANTHER" id="PTHR34057:SF15">
    <property type="entry name" value="CALMODULIN-BINDING DOMAIN-CONTAINING PROTEIN"/>
    <property type="match status" value="1"/>
</dbReference>
<dbReference type="Proteomes" id="UP000823388">
    <property type="component" value="Chromosome 5N"/>
</dbReference>